<dbReference type="SMART" id="SM00487">
    <property type="entry name" value="DEXDc"/>
    <property type="match status" value="1"/>
</dbReference>
<dbReference type="PANTHER" id="PTHR47959">
    <property type="entry name" value="ATP-DEPENDENT RNA HELICASE RHLE-RELATED"/>
    <property type="match status" value="1"/>
</dbReference>
<comment type="similarity">
    <text evidence="5">Belongs to the DEAD box helicase family.</text>
</comment>
<dbReference type="PROSITE" id="PS51194">
    <property type="entry name" value="HELICASE_CTER"/>
    <property type="match status" value="1"/>
</dbReference>
<gene>
    <name evidence="9" type="ORF">ACFQET_01715</name>
</gene>
<keyword evidence="4" id="KW-0067">ATP-binding</keyword>
<dbReference type="PROSITE" id="PS51192">
    <property type="entry name" value="HELICASE_ATP_BIND_1"/>
    <property type="match status" value="1"/>
</dbReference>
<dbReference type="Pfam" id="PF00270">
    <property type="entry name" value="DEAD"/>
    <property type="match status" value="1"/>
</dbReference>
<dbReference type="EMBL" id="JBHSSJ010000002">
    <property type="protein sequence ID" value="MFC6274233.1"/>
    <property type="molecule type" value="Genomic_DNA"/>
</dbReference>
<dbReference type="SMART" id="SM00490">
    <property type="entry name" value="HELICc"/>
    <property type="match status" value="1"/>
</dbReference>
<evidence type="ECO:0000256" key="2">
    <source>
        <dbReference type="ARBA" id="ARBA00022801"/>
    </source>
</evidence>
<sequence length="456" mass="50406">MLKQFETHFKALGYSEPTAIQDAVYGPMAGDHNVLGLAPTGSGKTVAFTLPALANLLPGDGIQLIVLEPSQELAIQTSRVMRDWAKLLDLKVAALTGGANVKRQTERLKKRPEIVVGTPGRVLNLVNDRKLKLHLVSMLIIDEADDLLNGDTLATVREIAQAAPADVQLGFFSATDTPILHELDQWFGQTVERIDVREQDQTQGKVRHGMLQVGMGKRDQMLKRLLAIPNFRALVFFKQTNALQHTATKFYHDHVSATSLTSDLRQVQREKALQDFRLGRTRLLLTTDVAARGLDIPKLPAVINYDLPSGVNEYVHRVGRTGRMGEPGQVISLGDDHDLRDLKKLLKETDYDLVPLYFNGRKLTTERPVATVKPEETPTPGTNAGTQTTSKPTAKVDIKSVTVKGQSKSTTKPAAKAQAAGPVTPNPSKKKKHKNRHSKNKGMRKKWRDRDAQQSE</sequence>
<dbReference type="InterPro" id="IPR011545">
    <property type="entry name" value="DEAD/DEAH_box_helicase_dom"/>
</dbReference>
<feature type="compositionally biased region" description="Polar residues" evidence="6">
    <location>
        <begin position="379"/>
        <end position="392"/>
    </location>
</feature>
<evidence type="ECO:0000259" key="8">
    <source>
        <dbReference type="PROSITE" id="PS51194"/>
    </source>
</evidence>
<dbReference type="Gene3D" id="3.40.50.300">
    <property type="entry name" value="P-loop containing nucleotide triphosphate hydrolases"/>
    <property type="match status" value="2"/>
</dbReference>
<dbReference type="GO" id="GO:0004386">
    <property type="term" value="F:helicase activity"/>
    <property type="evidence" value="ECO:0007669"/>
    <property type="project" value="UniProtKB-KW"/>
</dbReference>
<feature type="domain" description="Helicase ATP-binding" evidence="7">
    <location>
        <begin position="25"/>
        <end position="194"/>
    </location>
</feature>
<evidence type="ECO:0000256" key="1">
    <source>
        <dbReference type="ARBA" id="ARBA00022741"/>
    </source>
</evidence>
<keyword evidence="3 9" id="KW-0347">Helicase</keyword>
<protein>
    <submittedName>
        <fullName evidence="9">DEAD/DEAH box helicase</fullName>
        <ecNumber evidence="9">3.6.4.-</ecNumber>
    </submittedName>
</protein>
<feature type="domain" description="Helicase C-terminal" evidence="8">
    <location>
        <begin position="220"/>
        <end position="364"/>
    </location>
</feature>
<dbReference type="Proteomes" id="UP001596191">
    <property type="component" value="Unassembled WGS sequence"/>
</dbReference>
<dbReference type="InterPro" id="IPR014001">
    <property type="entry name" value="Helicase_ATP-bd"/>
</dbReference>
<keyword evidence="1" id="KW-0547">Nucleotide-binding</keyword>
<evidence type="ECO:0000256" key="6">
    <source>
        <dbReference type="SAM" id="MobiDB-lite"/>
    </source>
</evidence>
<dbReference type="SUPFAM" id="SSF52540">
    <property type="entry name" value="P-loop containing nucleoside triphosphate hydrolases"/>
    <property type="match status" value="1"/>
</dbReference>
<feature type="region of interest" description="Disordered" evidence="6">
    <location>
        <begin position="367"/>
        <end position="456"/>
    </location>
</feature>
<evidence type="ECO:0000256" key="5">
    <source>
        <dbReference type="ARBA" id="ARBA00038437"/>
    </source>
</evidence>
<dbReference type="PANTHER" id="PTHR47959:SF1">
    <property type="entry name" value="ATP-DEPENDENT RNA HELICASE DBPA"/>
    <property type="match status" value="1"/>
</dbReference>
<evidence type="ECO:0000256" key="4">
    <source>
        <dbReference type="ARBA" id="ARBA00022840"/>
    </source>
</evidence>
<dbReference type="Pfam" id="PF00271">
    <property type="entry name" value="Helicase_C"/>
    <property type="match status" value="1"/>
</dbReference>
<evidence type="ECO:0000256" key="3">
    <source>
        <dbReference type="ARBA" id="ARBA00022806"/>
    </source>
</evidence>
<accession>A0ABW1TK53</accession>
<evidence type="ECO:0000259" key="7">
    <source>
        <dbReference type="PROSITE" id="PS51192"/>
    </source>
</evidence>
<name>A0ABW1TK53_9LACO</name>
<reference evidence="10" key="1">
    <citation type="journal article" date="2019" name="Int. J. Syst. Evol. Microbiol.">
        <title>The Global Catalogue of Microorganisms (GCM) 10K type strain sequencing project: providing services to taxonomists for standard genome sequencing and annotation.</title>
        <authorList>
            <consortium name="The Broad Institute Genomics Platform"/>
            <consortium name="The Broad Institute Genome Sequencing Center for Infectious Disease"/>
            <person name="Wu L."/>
            <person name="Ma J."/>
        </authorList>
    </citation>
    <scope>NUCLEOTIDE SEQUENCE [LARGE SCALE GENOMIC DNA]</scope>
    <source>
        <strain evidence="10">CCM 8907</strain>
    </source>
</reference>
<dbReference type="EC" id="3.6.4.-" evidence="9"/>
<feature type="compositionally biased region" description="Polar residues" evidence="6">
    <location>
        <begin position="403"/>
        <end position="412"/>
    </location>
</feature>
<organism evidence="9 10">
    <name type="scientific">Levilactobacillus tangyuanensis</name>
    <dbReference type="NCBI Taxonomy" id="2486021"/>
    <lineage>
        <taxon>Bacteria</taxon>
        <taxon>Bacillati</taxon>
        <taxon>Bacillota</taxon>
        <taxon>Bacilli</taxon>
        <taxon>Lactobacillales</taxon>
        <taxon>Lactobacillaceae</taxon>
        <taxon>Levilactobacillus</taxon>
    </lineage>
</organism>
<dbReference type="GO" id="GO:0016787">
    <property type="term" value="F:hydrolase activity"/>
    <property type="evidence" value="ECO:0007669"/>
    <property type="project" value="UniProtKB-KW"/>
</dbReference>
<evidence type="ECO:0000313" key="9">
    <source>
        <dbReference type="EMBL" id="MFC6274233.1"/>
    </source>
</evidence>
<dbReference type="InterPro" id="IPR050079">
    <property type="entry name" value="DEAD_box_RNA_helicase"/>
</dbReference>
<keyword evidence="2 9" id="KW-0378">Hydrolase</keyword>
<comment type="caution">
    <text evidence="9">The sequence shown here is derived from an EMBL/GenBank/DDBJ whole genome shotgun (WGS) entry which is preliminary data.</text>
</comment>
<evidence type="ECO:0000313" key="10">
    <source>
        <dbReference type="Proteomes" id="UP001596191"/>
    </source>
</evidence>
<dbReference type="RefSeq" id="WP_125638908.1">
    <property type="nucleotide sequence ID" value="NZ_JBHSSJ010000002.1"/>
</dbReference>
<keyword evidence="10" id="KW-1185">Reference proteome</keyword>
<feature type="compositionally biased region" description="Basic residues" evidence="6">
    <location>
        <begin position="428"/>
        <end position="447"/>
    </location>
</feature>
<dbReference type="CDD" id="cd18787">
    <property type="entry name" value="SF2_C_DEAD"/>
    <property type="match status" value="1"/>
</dbReference>
<proteinExistence type="inferred from homology"/>
<dbReference type="InterPro" id="IPR044742">
    <property type="entry name" value="DEAD/DEAH_RhlB"/>
</dbReference>
<dbReference type="InterPro" id="IPR001650">
    <property type="entry name" value="Helicase_C-like"/>
</dbReference>
<dbReference type="CDD" id="cd00268">
    <property type="entry name" value="DEADc"/>
    <property type="match status" value="1"/>
</dbReference>
<dbReference type="InterPro" id="IPR027417">
    <property type="entry name" value="P-loop_NTPase"/>
</dbReference>